<proteinExistence type="predicted"/>
<evidence type="ECO:0008006" key="5">
    <source>
        <dbReference type="Google" id="ProtNLM"/>
    </source>
</evidence>
<feature type="compositionally biased region" description="Basic and acidic residues" evidence="1">
    <location>
        <begin position="96"/>
        <end position="113"/>
    </location>
</feature>
<dbReference type="GeneID" id="90766088"/>
<keyword evidence="4" id="KW-1185">Reference proteome</keyword>
<feature type="signal peptide" evidence="2">
    <location>
        <begin position="1"/>
        <end position="21"/>
    </location>
</feature>
<dbReference type="OrthoDB" id="7835439at2"/>
<sequence>MNRTALRPTVTLALVCAGGLAVTGCFGPTYGTGVTASDQLMDDLGNAISLRDRSPPPPINYTPRPGLVEPTDTTTLPPPQENIVTASGDLWPESPEEMRARVRREADEGRRDPNFIVGRDNADAVGAGEGPSRTAGTAGQRVYLTDPPTEYRIPAASAPYGDRGLSERDKERAAKRASGDRPAWRRWLPF</sequence>
<dbReference type="EMBL" id="CP036532">
    <property type="protein sequence ID" value="QBK29503.1"/>
    <property type="molecule type" value="Genomic_DNA"/>
</dbReference>
<evidence type="ECO:0000313" key="3">
    <source>
        <dbReference type="EMBL" id="QBK29503.1"/>
    </source>
</evidence>
<dbReference type="Proteomes" id="UP000293719">
    <property type="component" value="Chromosome"/>
</dbReference>
<keyword evidence="2" id="KW-0732">Signal</keyword>
<dbReference type="RefSeq" id="WP_131615202.1">
    <property type="nucleotide sequence ID" value="NZ_CP036532.1"/>
</dbReference>
<evidence type="ECO:0000256" key="2">
    <source>
        <dbReference type="SAM" id="SignalP"/>
    </source>
</evidence>
<organism evidence="3 4">
    <name type="scientific">Roseitalea porphyridii</name>
    <dbReference type="NCBI Taxonomy" id="1852022"/>
    <lineage>
        <taxon>Bacteria</taxon>
        <taxon>Pseudomonadati</taxon>
        <taxon>Pseudomonadota</taxon>
        <taxon>Alphaproteobacteria</taxon>
        <taxon>Hyphomicrobiales</taxon>
        <taxon>Ahrensiaceae</taxon>
        <taxon>Roseitalea</taxon>
    </lineage>
</organism>
<reference evidence="3 4" key="1">
    <citation type="journal article" date="2017" name="Int. J. Syst. Evol. Microbiol.">
        <title>Roseitalea porphyridii gen. nov., sp. nov., isolated from a red alga, and reclassification of Hoeflea suaedae Chung et al. 2013 as Pseudohoeflea suaedae gen. nov., comb. nov.</title>
        <authorList>
            <person name="Hyeon J.W."/>
            <person name="Jeong S.E."/>
            <person name="Baek K."/>
            <person name="Jeon C.O."/>
        </authorList>
    </citation>
    <scope>NUCLEOTIDE SEQUENCE [LARGE SCALE GENOMIC DNA]</scope>
    <source>
        <strain evidence="3 4">MA7-20</strain>
    </source>
</reference>
<feature type="region of interest" description="Disordered" evidence="1">
    <location>
        <begin position="73"/>
        <end position="190"/>
    </location>
</feature>
<dbReference type="KEGG" id="rpod:E0E05_02160"/>
<accession>A0A4P6UYE4</accession>
<protein>
    <recommendedName>
        <fullName evidence="5">DUF3035 domain-containing protein</fullName>
    </recommendedName>
</protein>
<evidence type="ECO:0000313" key="4">
    <source>
        <dbReference type="Proteomes" id="UP000293719"/>
    </source>
</evidence>
<evidence type="ECO:0000256" key="1">
    <source>
        <dbReference type="SAM" id="MobiDB-lite"/>
    </source>
</evidence>
<name>A0A4P6UYE4_9HYPH</name>
<dbReference type="AlphaFoldDB" id="A0A4P6UYE4"/>
<gene>
    <name evidence="3" type="ORF">E0E05_02160</name>
</gene>
<feature type="chain" id="PRO_5020558391" description="DUF3035 domain-containing protein" evidence="2">
    <location>
        <begin position="22"/>
        <end position="190"/>
    </location>
</feature>
<feature type="compositionally biased region" description="Basic and acidic residues" evidence="1">
    <location>
        <begin position="164"/>
        <end position="183"/>
    </location>
</feature>
<dbReference type="PROSITE" id="PS51257">
    <property type="entry name" value="PROKAR_LIPOPROTEIN"/>
    <property type="match status" value="1"/>
</dbReference>